<organism evidence="2 3">
    <name type="scientific">Leptothrix cholodnii (strain ATCC 51168 / LMG 8142 / SP-6)</name>
    <name type="common">Leptothrix discophora (strain SP-6)</name>
    <dbReference type="NCBI Taxonomy" id="395495"/>
    <lineage>
        <taxon>Bacteria</taxon>
        <taxon>Pseudomonadati</taxon>
        <taxon>Pseudomonadota</taxon>
        <taxon>Betaproteobacteria</taxon>
        <taxon>Burkholderiales</taxon>
        <taxon>Sphaerotilaceae</taxon>
        <taxon>Leptothrix</taxon>
    </lineage>
</organism>
<dbReference type="RefSeq" id="WP_012349080.1">
    <property type="nucleotide sequence ID" value="NC_010524.1"/>
</dbReference>
<accession>B1XWY8</accession>
<reference evidence="2 3" key="1">
    <citation type="submission" date="2008-03" db="EMBL/GenBank/DDBJ databases">
        <title>Complete sequence of Leptothrix cholodnii SP-6.</title>
        <authorList>
            <consortium name="US DOE Joint Genome Institute"/>
            <person name="Copeland A."/>
            <person name="Lucas S."/>
            <person name="Lapidus A."/>
            <person name="Glavina del Rio T."/>
            <person name="Dalin E."/>
            <person name="Tice H."/>
            <person name="Bruce D."/>
            <person name="Goodwin L."/>
            <person name="Pitluck S."/>
            <person name="Chertkov O."/>
            <person name="Brettin T."/>
            <person name="Detter J.C."/>
            <person name="Han C."/>
            <person name="Kuske C.R."/>
            <person name="Schmutz J."/>
            <person name="Larimer F."/>
            <person name="Land M."/>
            <person name="Hauser L."/>
            <person name="Kyrpides N."/>
            <person name="Lykidis A."/>
            <person name="Emerson D."/>
            <person name="Richardson P."/>
        </authorList>
    </citation>
    <scope>NUCLEOTIDE SEQUENCE [LARGE SCALE GENOMIC DNA]</scope>
    <source>
        <strain evidence="3">ATCC 51168 / LMG 8142 / SP-6</strain>
    </source>
</reference>
<dbReference type="STRING" id="395495.Lcho_4085"/>
<dbReference type="Proteomes" id="UP000001693">
    <property type="component" value="Chromosome"/>
</dbReference>
<proteinExistence type="predicted"/>
<dbReference type="InterPro" id="IPR010732">
    <property type="entry name" value="T6SS_TssG-like"/>
</dbReference>
<dbReference type="EMBL" id="CP001013">
    <property type="protein sequence ID" value="ACB36337.1"/>
    <property type="molecule type" value="Genomic_DNA"/>
</dbReference>
<dbReference type="eggNOG" id="COG3520">
    <property type="taxonomic scope" value="Bacteria"/>
</dbReference>
<gene>
    <name evidence="2" type="ordered locus">Lcho_4085</name>
</gene>
<dbReference type="Pfam" id="PF06996">
    <property type="entry name" value="T6SS_TssG"/>
    <property type="match status" value="1"/>
</dbReference>
<sequence>MAPQSPDPTDLAGAAAQTPAERARAHQQLLGALAVQPWRHDFFQLLRWVEALHPQAPRLGRAARPRDEPLRIGQDPELSFAPAALHSYREQTGAPPRIGQRFFGLFGPMGPLPLHLSEYVRERARSLGDATPLAFADIFQHRASLLFYRAWAQAQPVSHLDRPGDDAFGRWLASLAGLGDPSMRERDHVHDHAKRLHVGTLARGPRNAEGLVRIVGQYFKVPVRIEPHVGHWLDLERSERLVLSRGGRAATGRLGLSAAAGSRVWDRQSRFRLHLGPLGLAQYERFLPGQPALLALRDWLRLYTGLGLACELKLVLAGREVPEARLGGHRGGGAAARLGRSSWLGVRRVPADRPPPRDRADLAFLVEPVRSCTDASR</sequence>
<feature type="region of interest" description="Disordered" evidence="1">
    <location>
        <begin position="1"/>
        <end position="23"/>
    </location>
</feature>
<dbReference type="PANTHER" id="PTHR35564:SF4">
    <property type="entry name" value="CYTOPLASMIC PROTEIN"/>
    <property type="match status" value="1"/>
</dbReference>
<evidence type="ECO:0000313" key="3">
    <source>
        <dbReference type="Proteomes" id="UP000001693"/>
    </source>
</evidence>
<dbReference type="AlphaFoldDB" id="B1XWY8"/>
<dbReference type="KEGG" id="lch:Lcho_4085"/>
<dbReference type="HOGENOM" id="CLU_048238_4_0_4"/>
<evidence type="ECO:0000256" key="1">
    <source>
        <dbReference type="SAM" id="MobiDB-lite"/>
    </source>
</evidence>
<protein>
    <submittedName>
        <fullName evidence="2">Type VI secretion protein, VC_A0111 family</fullName>
    </submittedName>
</protein>
<evidence type="ECO:0000313" key="2">
    <source>
        <dbReference type="EMBL" id="ACB36337.1"/>
    </source>
</evidence>
<keyword evidence="3" id="KW-1185">Reference proteome</keyword>
<dbReference type="NCBIfam" id="TIGR03347">
    <property type="entry name" value="VI_chp_1"/>
    <property type="match status" value="1"/>
</dbReference>
<name>B1XWY8_LEPCP</name>
<dbReference type="OrthoDB" id="1523296at2"/>
<dbReference type="PANTHER" id="PTHR35564">
    <property type="match status" value="1"/>
</dbReference>